<gene>
    <name evidence="4" type="ORF">SAMN05216553_101761</name>
</gene>
<proteinExistence type="predicted"/>
<evidence type="ECO:0000313" key="5">
    <source>
        <dbReference type="Proteomes" id="UP000199623"/>
    </source>
</evidence>
<protein>
    <submittedName>
        <fullName evidence="4">Transcriptional regulator, PaaX family</fullName>
    </submittedName>
</protein>
<dbReference type="PANTHER" id="PTHR30319:SF1">
    <property type="entry name" value="TRANSCRIPTIONAL REPRESSOR PAAX"/>
    <property type="match status" value="1"/>
</dbReference>
<dbReference type="GO" id="GO:0006351">
    <property type="term" value="P:DNA-templated transcription"/>
    <property type="evidence" value="ECO:0007669"/>
    <property type="project" value="InterPro"/>
</dbReference>
<dbReference type="InterPro" id="IPR011965">
    <property type="entry name" value="PaaX_trns_reg"/>
</dbReference>
<feature type="domain" description="Transcriptional repressor PaaX-like N-terminal" evidence="1">
    <location>
        <begin position="23"/>
        <end position="89"/>
    </location>
</feature>
<sequence>MIFVAAAPEVPALPRSQSGGSPQHLLLTLLGDYWYGQPAPLPSAALVALLGEFGITEISARATLSRLSRRGLLTLSRVGRNTYYALSGRAARVLEDGLRHIVAFGATEQPWSGSWTVAVFSVPEEQRDLRHALRTRLSWLGFASLFDGVWVCPHERVAEITGVLSELGIDSATVLRAEVAEGSPLGGDPLTAWDLDALRARYDALIDEYSPVRTRLAEGSIGTAEALVVRTALMDAWNRFPGLDPGLPSVLLPQPWPRARARELFTELYDALALLAEQRVKQVIGRYDRDVAALVRGHGSDYAG</sequence>
<dbReference type="InterPro" id="IPR036388">
    <property type="entry name" value="WH-like_DNA-bd_sf"/>
</dbReference>
<name>A0A1G7LC00_9PSEU</name>
<dbReference type="Gene3D" id="1.10.10.10">
    <property type="entry name" value="Winged helix-like DNA-binding domain superfamily/Winged helix DNA-binding domain"/>
    <property type="match status" value="1"/>
</dbReference>
<dbReference type="AlphaFoldDB" id="A0A1G7LC00"/>
<dbReference type="Gene3D" id="3.30.70.2650">
    <property type="match status" value="1"/>
</dbReference>
<dbReference type="PIRSF" id="PIRSF020623">
    <property type="entry name" value="PaaX"/>
    <property type="match status" value="1"/>
</dbReference>
<evidence type="ECO:0000259" key="1">
    <source>
        <dbReference type="Pfam" id="PF07848"/>
    </source>
</evidence>
<accession>A0A1G7LC00</accession>
<dbReference type="Pfam" id="PF20803">
    <property type="entry name" value="PaaX_M"/>
    <property type="match status" value="1"/>
</dbReference>
<dbReference type="PANTHER" id="PTHR30319">
    <property type="entry name" value="PHENYLACETIC ACID REGULATOR-RELATED TRANSCRIPTIONAL REPRESSOR"/>
    <property type="match status" value="1"/>
</dbReference>
<dbReference type="Pfam" id="PF07848">
    <property type="entry name" value="PaaX"/>
    <property type="match status" value="1"/>
</dbReference>
<evidence type="ECO:0000259" key="3">
    <source>
        <dbReference type="Pfam" id="PF20803"/>
    </source>
</evidence>
<dbReference type="EMBL" id="FNCC01000001">
    <property type="protein sequence ID" value="SDF46509.1"/>
    <property type="molecule type" value="Genomic_DNA"/>
</dbReference>
<dbReference type="Gene3D" id="1.20.58.1460">
    <property type="match status" value="1"/>
</dbReference>
<evidence type="ECO:0000259" key="2">
    <source>
        <dbReference type="Pfam" id="PF08223"/>
    </source>
</evidence>
<dbReference type="Proteomes" id="UP000199623">
    <property type="component" value="Unassembled WGS sequence"/>
</dbReference>
<dbReference type="InterPro" id="IPR012906">
    <property type="entry name" value="PaaX-like_N"/>
</dbReference>
<dbReference type="OrthoDB" id="2270427at2"/>
<reference evidence="5" key="1">
    <citation type="submission" date="2016-10" db="EMBL/GenBank/DDBJ databases">
        <authorList>
            <person name="Varghese N."/>
            <person name="Submissions S."/>
        </authorList>
    </citation>
    <scope>NUCLEOTIDE SEQUENCE [LARGE SCALE GENOMIC DNA]</scope>
    <source>
        <strain evidence="5">CGMCC 4.3506</strain>
    </source>
</reference>
<dbReference type="InterPro" id="IPR013225">
    <property type="entry name" value="PaaX_C"/>
</dbReference>
<dbReference type="Pfam" id="PF08223">
    <property type="entry name" value="PaaX_C"/>
    <property type="match status" value="1"/>
</dbReference>
<evidence type="ECO:0000313" key="4">
    <source>
        <dbReference type="EMBL" id="SDF46509.1"/>
    </source>
</evidence>
<feature type="domain" description="Transcriptional repressor PaaX-like C-terminal" evidence="2">
    <location>
        <begin position="193"/>
        <end position="280"/>
    </location>
</feature>
<feature type="domain" description="Transcriptional repressor PaaX-like central Cas2-like" evidence="3">
    <location>
        <begin position="109"/>
        <end position="182"/>
    </location>
</feature>
<organism evidence="4 5">
    <name type="scientific">Lentzea fradiae</name>
    <dbReference type="NCBI Taxonomy" id="200378"/>
    <lineage>
        <taxon>Bacteria</taxon>
        <taxon>Bacillati</taxon>
        <taxon>Actinomycetota</taxon>
        <taxon>Actinomycetes</taxon>
        <taxon>Pseudonocardiales</taxon>
        <taxon>Pseudonocardiaceae</taxon>
        <taxon>Lentzea</taxon>
    </lineage>
</organism>
<dbReference type="STRING" id="200378.SAMN05216553_101761"/>
<keyword evidence="5" id="KW-1185">Reference proteome</keyword>
<dbReference type="InterPro" id="IPR048846">
    <property type="entry name" value="PaaX-like_central"/>
</dbReference>